<keyword evidence="10" id="KW-1185">Reference proteome</keyword>
<dbReference type="PANTHER" id="PTHR15897:SF2">
    <property type="entry name" value="ANKYRIN REPEAT AND MYND DOMAIN-CONTAINING PROTEIN 1"/>
    <property type="match status" value="1"/>
</dbReference>
<feature type="domain" description="MYND-type" evidence="8">
    <location>
        <begin position="891"/>
        <end position="931"/>
    </location>
</feature>
<feature type="region of interest" description="Disordered" evidence="7">
    <location>
        <begin position="71"/>
        <end position="107"/>
    </location>
</feature>
<evidence type="ECO:0000313" key="10">
    <source>
        <dbReference type="Proteomes" id="UP000694569"/>
    </source>
</evidence>
<evidence type="ECO:0000256" key="7">
    <source>
        <dbReference type="SAM" id="MobiDB-lite"/>
    </source>
</evidence>
<dbReference type="Proteomes" id="UP000694569">
    <property type="component" value="Unplaced"/>
</dbReference>
<dbReference type="Pfam" id="PF02493">
    <property type="entry name" value="MORN"/>
    <property type="match status" value="2"/>
</dbReference>
<keyword evidence="2" id="KW-0677">Repeat</keyword>
<dbReference type="PANTHER" id="PTHR15897">
    <property type="entry name" value="ANKYRIN REPEAT AND MYND DOMAIN PROTEIN 1"/>
    <property type="match status" value="1"/>
</dbReference>
<dbReference type="OrthoDB" id="48314at2759"/>
<reference evidence="9" key="1">
    <citation type="submission" date="2025-08" db="UniProtKB">
        <authorList>
            <consortium name="Ensembl"/>
        </authorList>
    </citation>
    <scope>IDENTIFICATION</scope>
</reference>
<dbReference type="PROSITE" id="PS50865">
    <property type="entry name" value="ZF_MYND_2"/>
    <property type="match status" value="1"/>
</dbReference>
<feature type="compositionally biased region" description="Polar residues" evidence="7">
    <location>
        <begin position="931"/>
        <end position="942"/>
    </location>
</feature>
<dbReference type="SUPFAM" id="SSF82185">
    <property type="entry name" value="Histone H3 K4-specific methyltransferase SET7/9 N-terminal domain"/>
    <property type="match status" value="1"/>
</dbReference>
<dbReference type="InterPro" id="IPR003409">
    <property type="entry name" value="MORN"/>
</dbReference>
<protein>
    <recommendedName>
        <fullName evidence="8">MYND-type domain-containing protein</fullName>
    </recommendedName>
</protein>
<evidence type="ECO:0000256" key="2">
    <source>
        <dbReference type="ARBA" id="ARBA00022737"/>
    </source>
</evidence>
<dbReference type="Gene3D" id="1.25.40.20">
    <property type="entry name" value="Ankyrin repeat-containing domain"/>
    <property type="match status" value="3"/>
</dbReference>
<feature type="compositionally biased region" description="Basic and acidic residues" evidence="7">
    <location>
        <begin position="85"/>
        <end position="101"/>
    </location>
</feature>
<dbReference type="SUPFAM" id="SSF144232">
    <property type="entry name" value="HIT/MYND zinc finger-like"/>
    <property type="match status" value="1"/>
</dbReference>
<feature type="repeat" description="ANK" evidence="5">
    <location>
        <begin position="671"/>
        <end position="708"/>
    </location>
</feature>
<dbReference type="InterPro" id="IPR036770">
    <property type="entry name" value="Ankyrin_rpt-contain_sf"/>
</dbReference>
<feature type="compositionally biased region" description="Basic and acidic residues" evidence="7">
    <location>
        <begin position="34"/>
        <end position="55"/>
    </location>
</feature>
<evidence type="ECO:0000256" key="6">
    <source>
        <dbReference type="PROSITE-ProRule" id="PRU00134"/>
    </source>
</evidence>
<evidence type="ECO:0000256" key="4">
    <source>
        <dbReference type="ARBA" id="ARBA00022833"/>
    </source>
</evidence>
<proteinExistence type="predicted"/>
<dbReference type="AlphaFoldDB" id="A0A8C5M9S9"/>
<keyword evidence="4" id="KW-0862">Zinc</keyword>
<feature type="repeat" description="ANK" evidence="5">
    <location>
        <begin position="594"/>
        <end position="625"/>
    </location>
</feature>
<dbReference type="GO" id="GO:0008270">
    <property type="term" value="F:zinc ion binding"/>
    <property type="evidence" value="ECO:0007669"/>
    <property type="project" value="UniProtKB-KW"/>
</dbReference>
<dbReference type="GeneTree" id="ENSGT00460000041630"/>
<dbReference type="InterPro" id="IPR053064">
    <property type="entry name" value="Ankyrin-MYND_domain-protein"/>
</dbReference>
<dbReference type="PRINTS" id="PR01415">
    <property type="entry name" value="ANKYRIN"/>
</dbReference>
<dbReference type="Pfam" id="PF12796">
    <property type="entry name" value="Ank_2"/>
    <property type="match status" value="2"/>
</dbReference>
<dbReference type="Pfam" id="PF01753">
    <property type="entry name" value="zf-MYND"/>
    <property type="match status" value="1"/>
</dbReference>
<dbReference type="Gene3D" id="6.10.140.2220">
    <property type="match status" value="1"/>
</dbReference>
<dbReference type="PROSITE" id="PS01360">
    <property type="entry name" value="ZF_MYND_1"/>
    <property type="match status" value="1"/>
</dbReference>
<dbReference type="SUPFAM" id="SSF48403">
    <property type="entry name" value="Ankyrin repeat"/>
    <property type="match status" value="2"/>
</dbReference>
<evidence type="ECO:0000259" key="8">
    <source>
        <dbReference type="PROSITE" id="PS50865"/>
    </source>
</evidence>
<evidence type="ECO:0000256" key="1">
    <source>
        <dbReference type="ARBA" id="ARBA00022723"/>
    </source>
</evidence>
<feature type="region of interest" description="Disordered" evidence="7">
    <location>
        <begin position="1"/>
        <end position="55"/>
    </location>
</feature>
<feature type="repeat" description="ANK" evidence="5">
    <location>
        <begin position="413"/>
        <end position="445"/>
    </location>
</feature>
<evidence type="ECO:0000313" key="9">
    <source>
        <dbReference type="Ensembl" id="ENSLLEP00000011115.1"/>
    </source>
</evidence>
<feature type="region of interest" description="Disordered" evidence="7">
    <location>
        <begin position="928"/>
        <end position="985"/>
    </location>
</feature>
<dbReference type="SMART" id="SM00248">
    <property type="entry name" value="ANK"/>
    <property type="match status" value="5"/>
</dbReference>
<dbReference type="Gene3D" id="2.20.110.10">
    <property type="entry name" value="Histone H3 K4-specific methyltransferase SET7/9 N-terminal domain"/>
    <property type="match status" value="1"/>
</dbReference>
<evidence type="ECO:0000256" key="3">
    <source>
        <dbReference type="ARBA" id="ARBA00022771"/>
    </source>
</evidence>
<feature type="repeat" description="ANK" evidence="5">
    <location>
        <begin position="708"/>
        <end position="736"/>
    </location>
</feature>
<feature type="region of interest" description="Disordered" evidence="7">
    <location>
        <begin position="495"/>
        <end position="533"/>
    </location>
</feature>
<dbReference type="PROSITE" id="PS50088">
    <property type="entry name" value="ANK_REPEAT"/>
    <property type="match status" value="4"/>
</dbReference>
<keyword evidence="5" id="KW-0040">ANK repeat</keyword>
<keyword evidence="3 6" id="KW-0863">Zinc-finger</keyword>
<name>A0A8C5M9S9_9ANUR</name>
<sequence length="985" mass="110744">MSEHLKPTSSNESHSQRYLEDENKEPRALQSAGNRDELSSEDRGEDKLETENKEEVQKYIISAWENLNKEDGQEETCTVVTQDTKCTKSSHDERSRGENIKDQSVQEELQESLERQEWSDGSSYRGNMSMDMKLGYGEFRWVNGESYTGEFYKDHLHGEGVYCWPDGTKFTGAFYLSRKEGYGTVAFADGRLFKGLYKSDVRFGPGVETYLDNCQDVGIWRGNHLIKICSTVPGLFSISSYPKFSQRFNEDRSNKQCPSPRLEDNMVVDPFPYRYKMLLLEDSYTLPDRIYLYSTDTDHLPLPPSVRSDFDLQFYRSTKDQLSQINDTTCHTEQFINEMEGISLHINKYRSRPEYLSWNIGSIMCGERENFGPKGPRERFTEQLITKAAEGDYESVYNILRHNLAHVDVSDLNGNNALHAATVNGHNDIINLLLDNGADVNKCSDEGVSALSMCMIIFYSTKSLWPNVAERNFAPAEEEKKKDSVVLRTDEDSWPESIMHENVEDDISASPSNGKDMAESKAIYSQDKPDRPSAGEATMKLLLQRGSDPNKFCYPMPALFLAIKAADVHTVQLLLEHGARTDITLDTPHGRIGPLHIAAALPVVEGVRITEILLHAGADSNVRAGDGDYVYEQDRVEKPNIVPGFFTKCSMDSGISLSNYWNKPSTIPEEGGRTPLHVACERDDNYKFARDVVCLLLNHNAKMDILWSGHSPLSLAVASGNDLAVKELLAKGADPNLPLGRWVGSVLCAAASTTYERRRPLSARIALIDKFIKAGADILMPVLIGAGKKTALGTATDFAYYKYLQDKRIANSPYHALTAEERDIYNERRQLLEYLGNLTQEAVMLREQEWAKDAIVRDTGLPRESESKKKKDWHVGEEGASHPQKAFFKYCCHCGRSLGVKLTACSRCYSVYTCSKQCKKRSWDEFHKDQCQPSTGKLSSKLSAGRSRKAKEKSDGNRSPSGGRMKSAISASGEEQAVLENYSFN</sequence>
<organism evidence="9 10">
    <name type="scientific">Leptobrachium leishanense</name>
    <name type="common">Leishan spiny toad</name>
    <dbReference type="NCBI Taxonomy" id="445787"/>
    <lineage>
        <taxon>Eukaryota</taxon>
        <taxon>Metazoa</taxon>
        <taxon>Chordata</taxon>
        <taxon>Craniata</taxon>
        <taxon>Vertebrata</taxon>
        <taxon>Euteleostomi</taxon>
        <taxon>Amphibia</taxon>
        <taxon>Batrachia</taxon>
        <taxon>Anura</taxon>
        <taxon>Pelobatoidea</taxon>
        <taxon>Megophryidae</taxon>
        <taxon>Leptobrachium</taxon>
    </lineage>
</organism>
<feature type="compositionally biased region" description="Basic and acidic residues" evidence="7">
    <location>
        <begin position="14"/>
        <end position="27"/>
    </location>
</feature>
<keyword evidence="1" id="KW-0479">Metal-binding</keyword>
<dbReference type="PROSITE" id="PS50297">
    <property type="entry name" value="ANK_REP_REGION"/>
    <property type="match status" value="2"/>
</dbReference>
<evidence type="ECO:0000256" key="5">
    <source>
        <dbReference type="PROSITE-ProRule" id="PRU00023"/>
    </source>
</evidence>
<reference evidence="9" key="2">
    <citation type="submission" date="2025-09" db="UniProtKB">
        <authorList>
            <consortium name="Ensembl"/>
        </authorList>
    </citation>
    <scope>IDENTIFICATION</scope>
</reference>
<dbReference type="InterPro" id="IPR002893">
    <property type="entry name" value="Znf_MYND"/>
</dbReference>
<dbReference type="Ensembl" id="ENSLLET00000011559.1">
    <property type="protein sequence ID" value="ENSLLEP00000011115.1"/>
    <property type="gene ID" value="ENSLLEG00000007094.1"/>
</dbReference>
<dbReference type="SMART" id="SM00698">
    <property type="entry name" value="MORN"/>
    <property type="match status" value="2"/>
</dbReference>
<dbReference type="InterPro" id="IPR002110">
    <property type="entry name" value="Ankyrin_rpt"/>
</dbReference>
<accession>A0A8C5M9S9</accession>
<feature type="compositionally biased region" description="Polar residues" evidence="7">
    <location>
        <begin position="75"/>
        <end position="84"/>
    </location>
</feature>